<organism evidence="11 12">
    <name type="scientific">Marinobacterium nitratireducens</name>
    <dbReference type="NCBI Taxonomy" id="518897"/>
    <lineage>
        <taxon>Bacteria</taxon>
        <taxon>Pseudomonadati</taxon>
        <taxon>Pseudomonadota</taxon>
        <taxon>Gammaproteobacteria</taxon>
        <taxon>Oceanospirillales</taxon>
        <taxon>Oceanospirillaceae</taxon>
        <taxon>Marinobacterium</taxon>
    </lineage>
</organism>
<dbReference type="GO" id="GO:0005737">
    <property type="term" value="C:cytoplasm"/>
    <property type="evidence" value="ECO:0007669"/>
    <property type="project" value="TreeGrafter"/>
</dbReference>
<proteinExistence type="inferred from homology"/>
<evidence type="ECO:0000259" key="10">
    <source>
        <dbReference type="PROSITE" id="PS51826"/>
    </source>
</evidence>
<dbReference type="AlphaFoldDB" id="A0A917ZMQ4"/>
<dbReference type="InterPro" id="IPR050743">
    <property type="entry name" value="2-oxoacid_DH_E2_comp"/>
</dbReference>
<name>A0A917ZMQ4_9GAMM</name>
<keyword evidence="6 7" id="KW-0012">Acyltransferase</keyword>
<dbReference type="PANTHER" id="PTHR43178:SF5">
    <property type="entry name" value="LIPOAMIDE ACYLTRANSFERASE COMPONENT OF BRANCHED-CHAIN ALPHA-KETO ACID DEHYDROGENASE COMPLEX, MITOCHONDRIAL"/>
    <property type="match status" value="1"/>
</dbReference>
<protein>
    <recommendedName>
        <fullName evidence="7">Dihydrolipoamide acetyltransferase component of pyruvate dehydrogenase complex</fullName>
        <ecNumber evidence="7">2.3.1.-</ecNumber>
    </recommendedName>
</protein>
<comment type="cofactor">
    <cofactor evidence="1 7">
        <name>(R)-lipoate</name>
        <dbReference type="ChEBI" id="CHEBI:83088"/>
    </cofactor>
</comment>
<comment type="similarity">
    <text evidence="2 7">Belongs to the 2-oxoacid dehydrogenase family.</text>
</comment>
<gene>
    <name evidence="11" type="ORF">GCM10011348_35130</name>
</gene>
<dbReference type="EMBL" id="BMLT01000009">
    <property type="protein sequence ID" value="GGO85783.1"/>
    <property type="molecule type" value="Genomic_DNA"/>
</dbReference>
<dbReference type="Gene3D" id="2.40.50.100">
    <property type="match status" value="1"/>
</dbReference>
<feature type="domain" description="Peripheral subunit-binding (PSBD)" evidence="10">
    <location>
        <begin position="135"/>
        <end position="172"/>
    </location>
</feature>
<keyword evidence="5 7" id="KW-0450">Lipoyl</keyword>
<evidence type="ECO:0000256" key="7">
    <source>
        <dbReference type="RuleBase" id="RU003423"/>
    </source>
</evidence>
<dbReference type="InterPro" id="IPR011053">
    <property type="entry name" value="Single_hybrid_motif"/>
</dbReference>
<dbReference type="RefSeq" id="WP_188861909.1">
    <property type="nucleotide sequence ID" value="NZ_BMLT01000009.1"/>
</dbReference>
<evidence type="ECO:0000256" key="5">
    <source>
        <dbReference type="ARBA" id="ARBA00022823"/>
    </source>
</evidence>
<dbReference type="Pfam" id="PF00198">
    <property type="entry name" value="2-oxoacid_dh"/>
    <property type="match status" value="1"/>
</dbReference>
<dbReference type="InterPro" id="IPR036625">
    <property type="entry name" value="E3-bd_dom_sf"/>
</dbReference>
<evidence type="ECO:0000259" key="9">
    <source>
        <dbReference type="PROSITE" id="PS50968"/>
    </source>
</evidence>
<sequence>MTDFTMPSLGADMDEGTLVEWLVKPGDQVKSGDVVAVIETSKGAIETEIFENGTVAELRAQVGETLPVGSVLATIVSEQSSTEVTADSGGRATVSSGAGVKADSGPSASAGRSPATGARSEPGEPAPAAAPAVVRASPAARKRAAELGLVLADIPGTGPGTAVTLSDVETAGETKPLPTPGSGAKRGFDPESMRRGIAAAMARSKKEIPHYYLSTQIDMTRAQQWLSAENAGRRVTDRLLQVVLPLKAMALALRKVPELNGFYRGGVFEQAERVHVGMAIALRGGGLIAPALHDVDRRTLDDVMQGLNDLITRARTGMLRSSEMSDPTITLSNMGETGVEGIFGVIYPPQVAIVGLGTVVERPWVVEGRVEVRPVMQATLSADHRVSDGHRGAIFLKTLEKLLQAPEAL</sequence>
<dbReference type="Gene3D" id="4.10.320.10">
    <property type="entry name" value="E3-binding domain"/>
    <property type="match status" value="1"/>
</dbReference>
<evidence type="ECO:0000313" key="11">
    <source>
        <dbReference type="EMBL" id="GGO85783.1"/>
    </source>
</evidence>
<evidence type="ECO:0000256" key="2">
    <source>
        <dbReference type="ARBA" id="ARBA00007317"/>
    </source>
</evidence>
<keyword evidence="11" id="KW-0670">Pyruvate</keyword>
<evidence type="ECO:0000256" key="4">
    <source>
        <dbReference type="ARBA" id="ARBA00022679"/>
    </source>
</evidence>
<dbReference type="GO" id="GO:0016407">
    <property type="term" value="F:acetyltransferase activity"/>
    <property type="evidence" value="ECO:0007669"/>
    <property type="project" value="TreeGrafter"/>
</dbReference>
<feature type="region of interest" description="Disordered" evidence="8">
    <location>
        <begin position="171"/>
        <end position="190"/>
    </location>
</feature>
<reference evidence="11 12" key="1">
    <citation type="journal article" date="2014" name="Int. J. Syst. Evol. Microbiol.">
        <title>Complete genome sequence of Corynebacterium casei LMG S-19264T (=DSM 44701T), isolated from a smear-ripened cheese.</title>
        <authorList>
            <consortium name="US DOE Joint Genome Institute (JGI-PGF)"/>
            <person name="Walter F."/>
            <person name="Albersmeier A."/>
            <person name="Kalinowski J."/>
            <person name="Ruckert C."/>
        </authorList>
    </citation>
    <scope>NUCLEOTIDE SEQUENCE [LARGE SCALE GENOMIC DNA]</scope>
    <source>
        <strain evidence="11 12">CGMCC 1.7286</strain>
    </source>
</reference>
<feature type="domain" description="Lipoyl-binding" evidence="9">
    <location>
        <begin position="1"/>
        <end position="76"/>
    </location>
</feature>
<dbReference type="Gene3D" id="3.30.559.10">
    <property type="entry name" value="Chloramphenicol acetyltransferase-like domain"/>
    <property type="match status" value="1"/>
</dbReference>
<dbReference type="CDD" id="cd06849">
    <property type="entry name" value="lipoyl_domain"/>
    <property type="match status" value="1"/>
</dbReference>
<dbReference type="SUPFAM" id="SSF47005">
    <property type="entry name" value="Peripheral subunit-binding domain of 2-oxo acid dehydrogenase complex"/>
    <property type="match status" value="1"/>
</dbReference>
<comment type="subunit">
    <text evidence="3">Forms a 24-polypeptide structural core with octahedral symmetry.</text>
</comment>
<dbReference type="PROSITE" id="PS51826">
    <property type="entry name" value="PSBD"/>
    <property type="match status" value="1"/>
</dbReference>
<dbReference type="Pfam" id="PF02817">
    <property type="entry name" value="E3_binding"/>
    <property type="match status" value="1"/>
</dbReference>
<feature type="compositionally biased region" description="Low complexity" evidence="8">
    <location>
        <begin position="102"/>
        <end position="120"/>
    </location>
</feature>
<accession>A0A917ZMQ4</accession>
<dbReference type="SUPFAM" id="SSF52777">
    <property type="entry name" value="CoA-dependent acyltransferases"/>
    <property type="match status" value="1"/>
</dbReference>
<evidence type="ECO:0000256" key="8">
    <source>
        <dbReference type="SAM" id="MobiDB-lite"/>
    </source>
</evidence>
<evidence type="ECO:0000256" key="3">
    <source>
        <dbReference type="ARBA" id="ARBA00011484"/>
    </source>
</evidence>
<dbReference type="SUPFAM" id="SSF51230">
    <property type="entry name" value="Single hybrid motif"/>
    <property type="match status" value="1"/>
</dbReference>
<evidence type="ECO:0000256" key="1">
    <source>
        <dbReference type="ARBA" id="ARBA00001938"/>
    </source>
</evidence>
<evidence type="ECO:0000313" key="12">
    <source>
        <dbReference type="Proteomes" id="UP000599578"/>
    </source>
</evidence>
<dbReference type="Pfam" id="PF00364">
    <property type="entry name" value="Biotin_lipoyl"/>
    <property type="match status" value="1"/>
</dbReference>
<dbReference type="InterPro" id="IPR000089">
    <property type="entry name" value="Biotin_lipoyl"/>
</dbReference>
<dbReference type="Proteomes" id="UP000599578">
    <property type="component" value="Unassembled WGS sequence"/>
</dbReference>
<dbReference type="InterPro" id="IPR023213">
    <property type="entry name" value="CAT-like_dom_sf"/>
</dbReference>
<dbReference type="EC" id="2.3.1.-" evidence="7"/>
<dbReference type="GO" id="GO:0031405">
    <property type="term" value="F:lipoic acid binding"/>
    <property type="evidence" value="ECO:0007669"/>
    <property type="project" value="TreeGrafter"/>
</dbReference>
<dbReference type="PROSITE" id="PS50968">
    <property type="entry name" value="BIOTINYL_LIPOYL"/>
    <property type="match status" value="1"/>
</dbReference>
<keyword evidence="4 7" id="KW-0808">Transferase</keyword>
<comment type="caution">
    <text evidence="11">The sequence shown here is derived from an EMBL/GenBank/DDBJ whole genome shotgun (WGS) entry which is preliminary data.</text>
</comment>
<dbReference type="InterPro" id="IPR004167">
    <property type="entry name" value="PSBD"/>
</dbReference>
<keyword evidence="12" id="KW-1185">Reference proteome</keyword>
<dbReference type="PANTHER" id="PTHR43178">
    <property type="entry name" value="DIHYDROLIPOAMIDE ACETYLTRANSFERASE COMPONENT OF PYRUVATE DEHYDROGENASE COMPLEX"/>
    <property type="match status" value="1"/>
</dbReference>
<feature type="region of interest" description="Disordered" evidence="8">
    <location>
        <begin position="80"/>
        <end position="134"/>
    </location>
</feature>
<dbReference type="InterPro" id="IPR001078">
    <property type="entry name" value="2-oxoacid_DH_actylTfrase"/>
</dbReference>
<evidence type="ECO:0000256" key="6">
    <source>
        <dbReference type="ARBA" id="ARBA00023315"/>
    </source>
</evidence>